<dbReference type="EMBL" id="JBDKXB010000017">
    <property type="protein sequence ID" value="MEY6433213.1"/>
    <property type="molecule type" value="Genomic_DNA"/>
</dbReference>
<dbReference type="RefSeq" id="WP_369667597.1">
    <property type="nucleotide sequence ID" value="NZ_JBDKXB010000017.1"/>
</dbReference>
<organism evidence="2 3">
    <name type="scientific">Thioalkalicoccus limnaeus</name>
    <dbReference type="NCBI Taxonomy" id="120681"/>
    <lineage>
        <taxon>Bacteria</taxon>
        <taxon>Pseudomonadati</taxon>
        <taxon>Pseudomonadota</taxon>
        <taxon>Gammaproteobacteria</taxon>
        <taxon>Chromatiales</taxon>
        <taxon>Chromatiaceae</taxon>
        <taxon>Thioalkalicoccus</taxon>
    </lineage>
</organism>
<name>A0ABV4BIT0_9GAMM</name>
<evidence type="ECO:0008006" key="4">
    <source>
        <dbReference type="Google" id="ProtNLM"/>
    </source>
</evidence>
<evidence type="ECO:0000313" key="3">
    <source>
        <dbReference type="Proteomes" id="UP001564408"/>
    </source>
</evidence>
<dbReference type="Proteomes" id="UP001564408">
    <property type="component" value="Unassembled WGS sequence"/>
</dbReference>
<proteinExistence type="predicted"/>
<accession>A0ABV4BIT0</accession>
<evidence type="ECO:0000256" key="1">
    <source>
        <dbReference type="SAM" id="MobiDB-lite"/>
    </source>
</evidence>
<evidence type="ECO:0000313" key="2">
    <source>
        <dbReference type="EMBL" id="MEY6433213.1"/>
    </source>
</evidence>
<comment type="caution">
    <text evidence="2">The sequence shown here is derived from an EMBL/GenBank/DDBJ whole genome shotgun (WGS) entry which is preliminary data.</text>
</comment>
<feature type="region of interest" description="Disordered" evidence="1">
    <location>
        <begin position="88"/>
        <end position="114"/>
    </location>
</feature>
<protein>
    <recommendedName>
        <fullName evidence="4">DUF1508 domain-containing protein</fullName>
    </recommendedName>
</protein>
<gene>
    <name evidence="2" type="ORF">ABC977_12455</name>
</gene>
<reference evidence="2 3" key="1">
    <citation type="submission" date="2024-05" db="EMBL/GenBank/DDBJ databases">
        <title>Genome Sequence and Characterization of the New Strain Purple Sulfur Bacterium of Genus Thioalkalicoccus.</title>
        <authorList>
            <person name="Bryantseva I.A."/>
            <person name="Kyndt J.A."/>
            <person name="Imhoff J.F."/>
        </authorList>
    </citation>
    <scope>NUCLEOTIDE SEQUENCE [LARGE SCALE GENOMIC DNA]</scope>
    <source>
        <strain evidence="2 3">Um2</strain>
    </source>
</reference>
<keyword evidence="3" id="KW-1185">Reference proteome</keyword>
<sequence length="118" mass="12591">MQQIRDPGCAPARRRGPVSLHFAVRDAAGALYHITSRGDAREDIDYISLYRDRDQAIAAAYASGGYALKAIGNDLACITHGSVASFAPPKRQNARPDTIRGVRANGPSCGEAPPRVLC</sequence>